<name>A0A7W4YLW1_9MICO</name>
<gene>
    <name evidence="2" type="ORF">FHX49_001144</name>
</gene>
<accession>A0A7W4YLW1</accession>
<keyword evidence="1" id="KW-1133">Transmembrane helix</keyword>
<dbReference type="GO" id="GO:0006508">
    <property type="term" value="P:proteolysis"/>
    <property type="evidence" value="ECO:0007669"/>
    <property type="project" value="InterPro"/>
</dbReference>
<dbReference type="EMBL" id="JACHWQ010000002">
    <property type="protein sequence ID" value="MBB2975578.1"/>
    <property type="molecule type" value="Genomic_DNA"/>
</dbReference>
<dbReference type="GO" id="GO:0004252">
    <property type="term" value="F:serine-type endopeptidase activity"/>
    <property type="evidence" value="ECO:0007669"/>
    <property type="project" value="InterPro"/>
</dbReference>
<comment type="caution">
    <text evidence="2">The sequence shown here is derived from an EMBL/GenBank/DDBJ whole genome shotgun (WGS) entry which is preliminary data.</text>
</comment>
<dbReference type="Gene3D" id="3.40.50.200">
    <property type="entry name" value="Peptidase S8/S53 domain"/>
    <property type="match status" value="2"/>
</dbReference>
<keyword evidence="3" id="KW-1185">Reference proteome</keyword>
<reference evidence="2 3" key="1">
    <citation type="submission" date="2020-08" db="EMBL/GenBank/DDBJ databases">
        <title>Sequencing the genomes of 1000 actinobacteria strains.</title>
        <authorList>
            <person name="Klenk H.-P."/>
        </authorList>
    </citation>
    <scope>NUCLEOTIDE SEQUENCE [LARGE SCALE GENOMIC DNA]</scope>
    <source>
        <strain evidence="2 3">DSM 27099</strain>
    </source>
</reference>
<dbReference type="SUPFAM" id="SSF52743">
    <property type="entry name" value="Subtilisin-like"/>
    <property type="match status" value="1"/>
</dbReference>
<keyword evidence="1" id="KW-0472">Membrane</keyword>
<evidence type="ECO:0008006" key="4">
    <source>
        <dbReference type="Google" id="ProtNLM"/>
    </source>
</evidence>
<dbReference type="AlphaFoldDB" id="A0A7W4YLW1"/>
<sequence>MSPNILGVRGETAGMFVAALVSKNPRMLATAASAVLAGICLALFSAPPVTEAAECSSAPTDAVVDELGIDALHDIGLDGLGIAIGVISTSFDNAASPVATDAAADVASGALPGAKNPCGWTEPVGVLHDDVPADDEGRAMLQIVHSIAPAASLVFTTGGSPTSAVTGDQVLADAIDDMIAAGVDIIIDDMLLDLDTAYTAGLSAQAAERAAATGIAYVVAAGNYNYVGEENVDGAPQPSAGALIGSWQTSSYQATTCPAAVAASYAPRAVECLDFDPGIGEDPTLRYTLWVDPTSEPDTTVTLQWSDPPYAVESELIAFTLDDSGAIHDETYFGFPSVAGLPMSVGEMFFDVPDSTATTRDLVIARTGPALTEPLAVRFAFMSDDMPRPVVAAEYYLSEGDVTSGSSLIGRAANSSSIAVAAQPMSDPEYTLCDNWIVECFSTTGPSVRYFEPYPAVGVVPDRLSEPQRKTGPNITGLDGIPTTFFGDEVGDSWLYYGTSAATPVIGAVLALGMQAAPDVAIDRLVGALTSTAEPLSSPWVGPTDAEVVGAGLVQPAAFIESLVPTPAPSSTPTASSSVMLAESGSAPIPGWVGGGALIVMLAGVWLLFGRPRRA</sequence>
<protein>
    <recommendedName>
        <fullName evidence="4">Peptidase S8/S53 domain-containing protein</fullName>
    </recommendedName>
</protein>
<dbReference type="InterPro" id="IPR036852">
    <property type="entry name" value="Peptidase_S8/S53_dom_sf"/>
</dbReference>
<organism evidence="2 3">
    <name type="scientific">Microbacterium endophyticum</name>
    <dbReference type="NCBI Taxonomy" id="1526412"/>
    <lineage>
        <taxon>Bacteria</taxon>
        <taxon>Bacillati</taxon>
        <taxon>Actinomycetota</taxon>
        <taxon>Actinomycetes</taxon>
        <taxon>Micrococcales</taxon>
        <taxon>Microbacteriaceae</taxon>
        <taxon>Microbacterium</taxon>
    </lineage>
</organism>
<dbReference type="RefSeq" id="WP_165139472.1">
    <property type="nucleotide sequence ID" value="NZ_CP049255.1"/>
</dbReference>
<feature type="transmembrane region" description="Helical" evidence="1">
    <location>
        <begin position="589"/>
        <end position="609"/>
    </location>
</feature>
<proteinExistence type="predicted"/>
<evidence type="ECO:0000256" key="1">
    <source>
        <dbReference type="SAM" id="Phobius"/>
    </source>
</evidence>
<evidence type="ECO:0000313" key="2">
    <source>
        <dbReference type="EMBL" id="MBB2975578.1"/>
    </source>
</evidence>
<keyword evidence="1" id="KW-0812">Transmembrane</keyword>
<evidence type="ECO:0000313" key="3">
    <source>
        <dbReference type="Proteomes" id="UP000529310"/>
    </source>
</evidence>
<dbReference type="Proteomes" id="UP000529310">
    <property type="component" value="Unassembled WGS sequence"/>
</dbReference>